<dbReference type="GeneID" id="4461746"/>
<dbReference type="PROSITE" id="PS51371">
    <property type="entry name" value="CBS"/>
    <property type="match status" value="4"/>
</dbReference>
<name>A0B6R8_METTP</name>
<evidence type="ECO:0000256" key="3">
    <source>
        <dbReference type="PROSITE-ProRule" id="PRU00703"/>
    </source>
</evidence>
<gene>
    <name evidence="5" type="ordered locus">Mthe_0601</name>
</gene>
<dbReference type="RefSeq" id="WP_011695789.1">
    <property type="nucleotide sequence ID" value="NC_008553.1"/>
</dbReference>
<dbReference type="GO" id="GO:0009086">
    <property type="term" value="P:methionine biosynthetic process"/>
    <property type="evidence" value="ECO:0007669"/>
    <property type="project" value="UniProtKB-KW"/>
</dbReference>
<dbReference type="STRING" id="349307.Mthe_0601"/>
<feature type="domain" description="CBS" evidence="4">
    <location>
        <begin position="9"/>
        <end position="65"/>
    </location>
</feature>
<keyword evidence="6" id="KW-1185">Reference proteome</keyword>
<dbReference type="InterPro" id="IPR000644">
    <property type="entry name" value="CBS_dom"/>
</dbReference>
<evidence type="ECO:0000256" key="1">
    <source>
        <dbReference type="ARBA" id="ARBA00023122"/>
    </source>
</evidence>
<dbReference type="InterPro" id="IPR051257">
    <property type="entry name" value="Diverse_CBS-Domain"/>
</dbReference>
<evidence type="ECO:0000313" key="6">
    <source>
        <dbReference type="Proteomes" id="UP000000674"/>
    </source>
</evidence>
<dbReference type="PANTHER" id="PTHR43080:SF29">
    <property type="entry name" value="OS02G0818000 PROTEIN"/>
    <property type="match status" value="1"/>
</dbReference>
<proteinExistence type="predicted"/>
<dbReference type="SUPFAM" id="SSF54631">
    <property type="entry name" value="CBS-domain pair"/>
    <property type="match status" value="2"/>
</dbReference>
<evidence type="ECO:0000256" key="2">
    <source>
        <dbReference type="ARBA" id="ARBA00023167"/>
    </source>
</evidence>
<keyword evidence="2" id="KW-0028">Amino-acid biosynthesis</keyword>
<dbReference type="Pfam" id="PF00571">
    <property type="entry name" value="CBS"/>
    <property type="match status" value="4"/>
</dbReference>
<dbReference type="SMART" id="SM00116">
    <property type="entry name" value="CBS"/>
    <property type="match status" value="4"/>
</dbReference>
<feature type="domain" description="CBS" evidence="4">
    <location>
        <begin position="227"/>
        <end position="283"/>
    </location>
</feature>
<feature type="domain" description="CBS" evidence="4">
    <location>
        <begin position="129"/>
        <end position="187"/>
    </location>
</feature>
<keyword evidence="1 3" id="KW-0129">CBS domain</keyword>
<dbReference type="KEGG" id="mtp:Mthe_0601"/>
<sequence length="283" mass="31952">MDILVRDAMVRDVAYVSLPGTRDKVLKVLNERHVSGVPVVKNCTVVGMVTRTDLLRNPEEDQIAMLMTRNPYVVHPEDRLVDAAKLFVEKRVRRLPVVEDERLVGIISVADLVKVIASLNIDETIDKYFERNVVVVWAEMPLPVVGAIMEYAGVQACPVIDTDLQLVGIITDRDLIAKSVVEESLEKADADTAPEMDEWSWESQKEAISRYYQVSKITLKNVKVKEAMVQAITALRSSRVSECARTMSQKRIDQMPVVNAHRKLIGMLNDHNLLLPFISAYER</sequence>
<reference evidence="5 6" key="1">
    <citation type="submission" date="2006-10" db="EMBL/GenBank/DDBJ databases">
        <title>Complete sequence of Methanosaeta thermophila PT.</title>
        <authorList>
            <consortium name="US DOE Joint Genome Institute"/>
            <person name="Copeland A."/>
            <person name="Lucas S."/>
            <person name="Lapidus A."/>
            <person name="Barry K."/>
            <person name="Detter J.C."/>
            <person name="Glavina del Rio T."/>
            <person name="Hammon N."/>
            <person name="Israni S."/>
            <person name="Pitluck S."/>
            <person name="Chain P."/>
            <person name="Malfatti S."/>
            <person name="Shin M."/>
            <person name="Vergez L."/>
            <person name="Schmutz J."/>
            <person name="Larimer F."/>
            <person name="Land M."/>
            <person name="Hauser L."/>
            <person name="Kyrpides N."/>
            <person name="Kim E."/>
            <person name="Smith K.S."/>
            <person name="Ingram-Smith C."/>
            <person name="Richardson P."/>
        </authorList>
    </citation>
    <scope>NUCLEOTIDE SEQUENCE [LARGE SCALE GENOMIC DNA]</scope>
    <source>
        <strain evidence="6">DSM 6194 / JCM 14653 / NBRC 101360 / PT</strain>
    </source>
</reference>
<dbReference type="Proteomes" id="UP000000674">
    <property type="component" value="Chromosome"/>
</dbReference>
<dbReference type="InterPro" id="IPR046342">
    <property type="entry name" value="CBS_dom_sf"/>
</dbReference>
<dbReference type="HOGENOM" id="CLU_076812_1_0_2"/>
<evidence type="ECO:0000259" key="4">
    <source>
        <dbReference type="PROSITE" id="PS51371"/>
    </source>
</evidence>
<organism evidence="5 6">
    <name type="scientific">Methanothrix thermoacetophila (strain DSM 6194 / JCM 14653 / NBRC 101360 / PT)</name>
    <name type="common">Methanosaeta thermophila</name>
    <dbReference type="NCBI Taxonomy" id="349307"/>
    <lineage>
        <taxon>Archaea</taxon>
        <taxon>Methanobacteriati</taxon>
        <taxon>Methanobacteriota</taxon>
        <taxon>Stenosarchaea group</taxon>
        <taxon>Methanomicrobia</taxon>
        <taxon>Methanotrichales</taxon>
        <taxon>Methanotrichaceae</taxon>
        <taxon>Methanothrix</taxon>
    </lineage>
</organism>
<evidence type="ECO:0000313" key="5">
    <source>
        <dbReference type="EMBL" id="ABK14392.1"/>
    </source>
</evidence>
<dbReference type="PANTHER" id="PTHR43080">
    <property type="entry name" value="CBS DOMAIN-CONTAINING PROTEIN CBSX3, MITOCHONDRIAL"/>
    <property type="match status" value="1"/>
</dbReference>
<protein>
    <submittedName>
        <fullName evidence="5">Putative signal transduction protein with CBS domains</fullName>
    </submittedName>
</protein>
<feature type="domain" description="CBS" evidence="4">
    <location>
        <begin position="67"/>
        <end position="123"/>
    </location>
</feature>
<keyword evidence="2" id="KW-0486">Methionine biosynthesis</keyword>
<dbReference type="AlphaFoldDB" id="A0B6R8"/>
<accession>A0B6R8</accession>
<dbReference type="EMBL" id="CP000477">
    <property type="protein sequence ID" value="ABK14392.1"/>
    <property type="molecule type" value="Genomic_DNA"/>
</dbReference>
<dbReference type="Gene3D" id="3.10.580.10">
    <property type="entry name" value="CBS-domain"/>
    <property type="match status" value="3"/>
</dbReference>